<dbReference type="PANTHER" id="PTHR11138:SF5">
    <property type="entry name" value="METHIONYL-TRNA FORMYLTRANSFERASE, MITOCHONDRIAL"/>
    <property type="match status" value="1"/>
</dbReference>
<evidence type="ECO:0000259" key="6">
    <source>
        <dbReference type="Pfam" id="PF00551"/>
    </source>
</evidence>
<evidence type="ECO:0000256" key="2">
    <source>
        <dbReference type="ARBA" id="ARBA00012261"/>
    </source>
</evidence>
<evidence type="ECO:0000256" key="4">
    <source>
        <dbReference type="ARBA" id="ARBA00022917"/>
    </source>
</evidence>
<dbReference type="Gene3D" id="3.40.50.12230">
    <property type="match status" value="1"/>
</dbReference>
<dbReference type="HAMAP" id="MF_00182">
    <property type="entry name" value="Formyl_trans"/>
    <property type="match status" value="1"/>
</dbReference>
<dbReference type="EMBL" id="SOJT01000200">
    <property type="protein sequence ID" value="TET27160.1"/>
    <property type="molecule type" value="Genomic_DNA"/>
</dbReference>
<dbReference type="InterPro" id="IPR002376">
    <property type="entry name" value="Formyl_transf_N"/>
</dbReference>
<organism evidence="8 9">
    <name type="scientific">Aerophobetes bacterium</name>
    <dbReference type="NCBI Taxonomy" id="2030807"/>
    <lineage>
        <taxon>Bacteria</taxon>
        <taxon>Candidatus Aerophobota</taxon>
    </lineage>
</organism>
<sequence>MVLRILFMGTPEFACPSLGALIKREQIVGVVTQPDRPVGRGRRVIPSPVKGLAEENHIPVYQPQRVRDPSFLEEVRKIQPDLIVVVAFGQILPPSLLVIPKIYAINLHPSLLPRYRGPAPIPWAIIKGERETGLTVQKIEAGVDEGKIILQKKVVIKLSDIAKDLEKRLAVMGAALLEEAVRRIKEGCVSFLEQEEEKVGYAPKITKDQAEINWKRSCLDIHNLVRGLNPYPGAFTLAMVRAKMLKMKIWRTDLLNGNFREAGDVCPGTIVKIEKEKGFWVRGGDGNLLIKEVQLPNRNSIGSYDFIKGYSFKEGDILGRRI</sequence>
<dbReference type="SUPFAM" id="SSF50486">
    <property type="entry name" value="FMT C-terminal domain-like"/>
    <property type="match status" value="1"/>
</dbReference>
<dbReference type="InterPro" id="IPR044135">
    <property type="entry name" value="Met-tRNA-FMT_C"/>
</dbReference>
<evidence type="ECO:0000259" key="7">
    <source>
        <dbReference type="Pfam" id="PF02911"/>
    </source>
</evidence>
<comment type="catalytic activity">
    <reaction evidence="5">
        <text>L-methionyl-tRNA(fMet) + (6R)-10-formyltetrahydrofolate = N-formyl-L-methionyl-tRNA(fMet) + (6S)-5,6,7,8-tetrahydrofolate + H(+)</text>
        <dbReference type="Rhea" id="RHEA:24380"/>
        <dbReference type="Rhea" id="RHEA-COMP:9952"/>
        <dbReference type="Rhea" id="RHEA-COMP:9953"/>
        <dbReference type="ChEBI" id="CHEBI:15378"/>
        <dbReference type="ChEBI" id="CHEBI:57453"/>
        <dbReference type="ChEBI" id="CHEBI:78530"/>
        <dbReference type="ChEBI" id="CHEBI:78844"/>
        <dbReference type="ChEBI" id="CHEBI:195366"/>
        <dbReference type="EC" id="2.1.2.9"/>
    </reaction>
</comment>
<dbReference type="Proteomes" id="UP000316517">
    <property type="component" value="Unassembled WGS sequence"/>
</dbReference>
<feature type="binding site" evidence="5">
    <location>
        <begin position="110"/>
        <end position="113"/>
    </location>
    <ligand>
        <name>(6S)-5,6,7,8-tetrahydrofolate</name>
        <dbReference type="ChEBI" id="CHEBI:57453"/>
    </ligand>
</feature>
<dbReference type="PANTHER" id="PTHR11138">
    <property type="entry name" value="METHIONYL-TRNA FORMYLTRANSFERASE"/>
    <property type="match status" value="1"/>
</dbReference>
<dbReference type="NCBIfam" id="TIGR00460">
    <property type="entry name" value="fmt"/>
    <property type="match status" value="1"/>
</dbReference>
<dbReference type="InterPro" id="IPR011034">
    <property type="entry name" value="Formyl_transferase-like_C_sf"/>
</dbReference>
<dbReference type="CDD" id="cd08704">
    <property type="entry name" value="Met_tRNA_FMT_C"/>
    <property type="match status" value="1"/>
</dbReference>
<dbReference type="GO" id="GO:0005829">
    <property type="term" value="C:cytosol"/>
    <property type="evidence" value="ECO:0007669"/>
    <property type="project" value="TreeGrafter"/>
</dbReference>
<dbReference type="InterPro" id="IPR041711">
    <property type="entry name" value="Met-tRNA-FMT_N"/>
</dbReference>
<comment type="function">
    <text evidence="5">Attaches a formyl group to the free amino group of methionyl-tRNA(fMet). The formyl group appears to play a dual role in the initiator identity of N-formylmethionyl-tRNA by promoting its recognition by IF2 and preventing the misappropriation of this tRNA by the elongation apparatus.</text>
</comment>
<evidence type="ECO:0000313" key="9">
    <source>
        <dbReference type="Proteomes" id="UP000316517"/>
    </source>
</evidence>
<evidence type="ECO:0000256" key="3">
    <source>
        <dbReference type="ARBA" id="ARBA00022679"/>
    </source>
</evidence>
<dbReference type="Pfam" id="PF00551">
    <property type="entry name" value="Formyl_trans_N"/>
    <property type="match status" value="1"/>
</dbReference>
<comment type="similarity">
    <text evidence="1 5">Belongs to the Fmt family.</text>
</comment>
<feature type="domain" description="Formyl transferase N-terminal" evidence="6">
    <location>
        <begin position="4"/>
        <end position="180"/>
    </location>
</feature>
<dbReference type="InterPro" id="IPR005793">
    <property type="entry name" value="Formyl_trans_C"/>
</dbReference>
<reference evidence="8 9" key="1">
    <citation type="submission" date="2019-03" db="EMBL/GenBank/DDBJ databases">
        <title>Metabolic potential of uncultured bacteria and archaea associated with petroleum seepage in deep-sea sediments.</title>
        <authorList>
            <person name="Dong X."/>
            <person name="Hubert C."/>
        </authorList>
    </citation>
    <scope>NUCLEOTIDE SEQUENCE [LARGE SCALE GENOMIC DNA]</scope>
    <source>
        <strain evidence="8">E44_bin3</strain>
    </source>
</reference>
<dbReference type="CDD" id="cd08646">
    <property type="entry name" value="FMT_core_Met-tRNA-FMT_N"/>
    <property type="match status" value="1"/>
</dbReference>
<dbReference type="InterPro" id="IPR005794">
    <property type="entry name" value="Fmt"/>
</dbReference>
<dbReference type="Pfam" id="PF02911">
    <property type="entry name" value="Formyl_trans_C"/>
    <property type="match status" value="1"/>
</dbReference>
<proteinExistence type="inferred from homology"/>
<feature type="domain" description="Formyl transferase C-terminal" evidence="7">
    <location>
        <begin position="204"/>
        <end position="310"/>
    </location>
</feature>
<dbReference type="EC" id="2.1.2.9" evidence="2 5"/>
<gene>
    <name evidence="5" type="primary">fmt</name>
    <name evidence="8" type="ORF">E3J68_04570</name>
</gene>
<accession>A0A523TA22</accession>
<evidence type="ECO:0000256" key="1">
    <source>
        <dbReference type="ARBA" id="ARBA00010699"/>
    </source>
</evidence>
<name>A0A523TA22_UNCAE</name>
<dbReference type="SUPFAM" id="SSF53328">
    <property type="entry name" value="Formyltransferase"/>
    <property type="match status" value="1"/>
</dbReference>
<keyword evidence="4 5" id="KW-0648">Protein biosynthesis</keyword>
<evidence type="ECO:0000256" key="5">
    <source>
        <dbReference type="HAMAP-Rule" id="MF_00182"/>
    </source>
</evidence>
<dbReference type="InterPro" id="IPR036477">
    <property type="entry name" value="Formyl_transf_N_sf"/>
</dbReference>
<dbReference type="AlphaFoldDB" id="A0A523TA22"/>
<dbReference type="GO" id="GO:0004479">
    <property type="term" value="F:methionyl-tRNA formyltransferase activity"/>
    <property type="evidence" value="ECO:0007669"/>
    <property type="project" value="UniProtKB-UniRule"/>
</dbReference>
<comment type="caution">
    <text evidence="8">The sequence shown here is derived from an EMBL/GenBank/DDBJ whole genome shotgun (WGS) entry which is preliminary data.</text>
</comment>
<protein>
    <recommendedName>
        <fullName evidence="2 5">Methionyl-tRNA formyltransferase</fullName>
        <ecNumber evidence="2 5">2.1.2.9</ecNumber>
    </recommendedName>
</protein>
<keyword evidence="3 5" id="KW-0808">Transferase</keyword>
<evidence type="ECO:0000313" key="8">
    <source>
        <dbReference type="EMBL" id="TET27160.1"/>
    </source>
</evidence>